<feature type="domain" description="Reverse transcriptase RNase H-like" evidence="7">
    <location>
        <begin position="21"/>
        <end position="59"/>
    </location>
</feature>
<evidence type="ECO:0000256" key="5">
    <source>
        <dbReference type="ARBA" id="ARBA00022801"/>
    </source>
</evidence>
<proteinExistence type="predicted"/>
<accession>A0AA38I0E5</accession>
<evidence type="ECO:0000313" key="8">
    <source>
        <dbReference type="EMBL" id="KAJ3644279.1"/>
    </source>
</evidence>
<keyword evidence="3" id="KW-0540">Nuclease</keyword>
<keyword evidence="6" id="KW-0695">RNA-directed DNA polymerase</keyword>
<gene>
    <name evidence="8" type="ORF">Zmor_026945</name>
</gene>
<dbReference type="GO" id="GO:0003964">
    <property type="term" value="F:RNA-directed DNA polymerase activity"/>
    <property type="evidence" value="ECO:0007669"/>
    <property type="project" value="UniProtKB-KW"/>
</dbReference>
<dbReference type="GO" id="GO:0016787">
    <property type="term" value="F:hydrolase activity"/>
    <property type="evidence" value="ECO:0007669"/>
    <property type="project" value="UniProtKB-KW"/>
</dbReference>
<protein>
    <recommendedName>
        <fullName evidence="7">Reverse transcriptase RNase H-like domain-containing protein</fullName>
    </recommendedName>
</protein>
<evidence type="ECO:0000313" key="9">
    <source>
        <dbReference type="Proteomes" id="UP001168821"/>
    </source>
</evidence>
<keyword evidence="5" id="KW-0378">Hydrolase</keyword>
<dbReference type="Proteomes" id="UP001168821">
    <property type="component" value="Unassembled WGS sequence"/>
</dbReference>
<reference evidence="8" key="1">
    <citation type="journal article" date="2023" name="G3 (Bethesda)">
        <title>Whole genome assemblies of Zophobas morio and Tenebrio molitor.</title>
        <authorList>
            <person name="Kaur S."/>
            <person name="Stinson S.A."/>
            <person name="diCenzo G.C."/>
        </authorList>
    </citation>
    <scope>NUCLEOTIDE SEQUENCE</scope>
    <source>
        <strain evidence="8">QUZm001</strain>
    </source>
</reference>
<evidence type="ECO:0000256" key="4">
    <source>
        <dbReference type="ARBA" id="ARBA00022759"/>
    </source>
</evidence>
<keyword evidence="2" id="KW-0548">Nucleotidyltransferase</keyword>
<dbReference type="InterPro" id="IPR043502">
    <property type="entry name" value="DNA/RNA_pol_sf"/>
</dbReference>
<dbReference type="EMBL" id="JALNTZ010000008">
    <property type="protein sequence ID" value="KAJ3644279.1"/>
    <property type="molecule type" value="Genomic_DNA"/>
</dbReference>
<keyword evidence="4" id="KW-0255">Endonuclease</keyword>
<evidence type="ECO:0000259" key="7">
    <source>
        <dbReference type="Pfam" id="PF17917"/>
    </source>
</evidence>
<dbReference type="GO" id="GO:0004519">
    <property type="term" value="F:endonuclease activity"/>
    <property type="evidence" value="ECO:0007669"/>
    <property type="project" value="UniProtKB-KW"/>
</dbReference>
<evidence type="ECO:0000256" key="3">
    <source>
        <dbReference type="ARBA" id="ARBA00022722"/>
    </source>
</evidence>
<comment type="caution">
    <text evidence="8">The sequence shown here is derived from an EMBL/GenBank/DDBJ whole genome shotgun (WGS) entry which is preliminary data.</text>
</comment>
<evidence type="ECO:0000256" key="2">
    <source>
        <dbReference type="ARBA" id="ARBA00022695"/>
    </source>
</evidence>
<dbReference type="Pfam" id="PF17917">
    <property type="entry name" value="RT_RNaseH"/>
    <property type="match status" value="1"/>
</dbReference>
<keyword evidence="9" id="KW-1185">Reference proteome</keyword>
<dbReference type="AlphaFoldDB" id="A0AA38I0E5"/>
<dbReference type="SUPFAM" id="SSF56672">
    <property type="entry name" value="DNA/RNA polymerases"/>
    <property type="match status" value="1"/>
</dbReference>
<name>A0AA38I0E5_9CUCU</name>
<keyword evidence="1" id="KW-0808">Transferase</keyword>
<dbReference type="InterPro" id="IPR041373">
    <property type="entry name" value="RT_RNaseH"/>
</dbReference>
<evidence type="ECO:0000256" key="1">
    <source>
        <dbReference type="ARBA" id="ARBA00022679"/>
    </source>
</evidence>
<evidence type="ECO:0000256" key="6">
    <source>
        <dbReference type="ARBA" id="ARBA00022918"/>
    </source>
</evidence>
<sequence>MEAAIKATRLTMKIRTVEVSLLFREKFVVRRDHLALQWLMTFKNPKAQAARWLEYLQTYDFNVCHRRGKSHINAESLSRRPCEEACKHYNKEKNMMSK</sequence>
<organism evidence="8 9">
    <name type="scientific">Zophobas morio</name>
    <dbReference type="NCBI Taxonomy" id="2755281"/>
    <lineage>
        <taxon>Eukaryota</taxon>
        <taxon>Metazoa</taxon>
        <taxon>Ecdysozoa</taxon>
        <taxon>Arthropoda</taxon>
        <taxon>Hexapoda</taxon>
        <taxon>Insecta</taxon>
        <taxon>Pterygota</taxon>
        <taxon>Neoptera</taxon>
        <taxon>Endopterygota</taxon>
        <taxon>Coleoptera</taxon>
        <taxon>Polyphaga</taxon>
        <taxon>Cucujiformia</taxon>
        <taxon>Tenebrionidae</taxon>
        <taxon>Zophobas</taxon>
    </lineage>
</organism>